<dbReference type="PANTHER" id="PTHR45644:SF56">
    <property type="entry name" value="AAA ATPASE, PUTATIVE (AFU_ORTHOLOGUE AFUA_2G12920)-RELATED"/>
    <property type="match status" value="1"/>
</dbReference>
<dbReference type="EMBL" id="CAJNJQ010003903">
    <property type="protein sequence ID" value="CAE7206535.1"/>
    <property type="molecule type" value="Genomic_DNA"/>
</dbReference>
<name>A0A8H3E8B1_9AGAM</name>
<dbReference type="InterPro" id="IPR027417">
    <property type="entry name" value="P-loop_NTPase"/>
</dbReference>
<dbReference type="OrthoDB" id="7202371at2759"/>
<evidence type="ECO:0000256" key="4">
    <source>
        <dbReference type="ARBA" id="ARBA00022840"/>
    </source>
</evidence>
<dbReference type="PANTHER" id="PTHR45644">
    <property type="entry name" value="AAA ATPASE, PUTATIVE (AFU_ORTHOLOGUE AFUA_2G12920)-RELATED-RELATED"/>
    <property type="match status" value="1"/>
</dbReference>
<dbReference type="GO" id="GO:0005524">
    <property type="term" value="F:ATP binding"/>
    <property type="evidence" value="ECO:0007669"/>
    <property type="project" value="UniProtKB-KW"/>
</dbReference>
<feature type="compositionally biased region" description="Low complexity" evidence="5">
    <location>
        <begin position="611"/>
        <end position="625"/>
    </location>
</feature>
<keyword evidence="2" id="KW-0547">Nucleotide-binding</keyword>
<feature type="domain" description="AAA+ ATPase" evidence="6">
    <location>
        <begin position="407"/>
        <end position="541"/>
    </location>
</feature>
<proteinExistence type="predicted"/>
<evidence type="ECO:0000256" key="3">
    <source>
        <dbReference type="ARBA" id="ARBA00022787"/>
    </source>
</evidence>
<accession>A0A8H3E8B1</accession>
<dbReference type="SUPFAM" id="SSF52540">
    <property type="entry name" value="P-loop containing nucleoside triphosphate hydrolases"/>
    <property type="match status" value="1"/>
</dbReference>
<keyword evidence="3" id="KW-0496">Mitochondrion</keyword>
<dbReference type="Pfam" id="PF00004">
    <property type="entry name" value="AAA"/>
    <property type="match status" value="1"/>
</dbReference>
<dbReference type="Gene3D" id="3.40.50.300">
    <property type="entry name" value="P-loop containing nucleotide triphosphate hydrolases"/>
    <property type="match status" value="1"/>
</dbReference>
<keyword evidence="3" id="KW-1000">Mitochondrion outer membrane</keyword>
<keyword evidence="3" id="KW-0472">Membrane</keyword>
<dbReference type="Proteomes" id="UP000663827">
    <property type="component" value="Unassembled WGS sequence"/>
</dbReference>
<dbReference type="InterPro" id="IPR041569">
    <property type="entry name" value="AAA_lid_3"/>
</dbReference>
<protein>
    <recommendedName>
        <fullName evidence="6">AAA+ ATPase domain-containing protein</fullName>
    </recommendedName>
</protein>
<dbReference type="InterPro" id="IPR003593">
    <property type="entry name" value="AAA+_ATPase"/>
</dbReference>
<sequence>MAERFDADIQMVDLLQLAIDQWDSVWTDLIKPRSNWTMFAGLGYFTRYRTPDADKLKQLANQLFGPNAPNMRDTGDEPKKQRRIIYIRDFGIVATLASPFYAAILEAVQKTLPGSNYGTADPGFPCSDSDSDSDSEAEVNLPPKKVMDPWGESDEPHSAREERNFKRYRSLRSGFLTNDVDSALLSTDVFSGLKNSSSSRYKYSRICVAVPTKRDPAKERMVRERIRLNVNLLQLRLALFYKAVGQLTGPEDLQQMARVFNERSTSRILTIHDMRPIYERAIEVATAESTNQPGSAVLVTWDNLANAQEAQDALEQERSNWVDDALPKEDKDSDKSGVDPIVDRVKAMDLDEYESNLINRIIKPGQLKTNFDSVHLPTETIDVIRSLVSLPLICPEAFQTGLLKEHNVTGALFFGPPGTGKTHLARAIAKESGSRMISVKPSDILNKWVGQSEKIVNALFTLARRLKPCIIFIDEIDSLFGSRSANDHSPWRNDLLTQFAQEMDGMYTSDVVVIGTTNRPFDIDDAMLRRLPCRILIDLPDQSAREAILKILLKEEQLESDIDLKELAKQTMRYSGSDLKNVCVMAAYESAKDLANLPWVTGKSDIDTEASDQSSSTDAPSSASTDSEEKEIPSDTPNSTPEGSSFEGEAKNTEPDTTEPKSRVLRKRHFDHALMQVQASTSDSQTSLAQLRRWNDVFGSANQREKVKIETLHHPTPIADRVRYLRNI</sequence>
<organism evidence="7 8">
    <name type="scientific">Rhizoctonia solani</name>
    <dbReference type="NCBI Taxonomy" id="456999"/>
    <lineage>
        <taxon>Eukaryota</taxon>
        <taxon>Fungi</taxon>
        <taxon>Dikarya</taxon>
        <taxon>Basidiomycota</taxon>
        <taxon>Agaricomycotina</taxon>
        <taxon>Agaricomycetes</taxon>
        <taxon>Cantharellales</taxon>
        <taxon>Ceratobasidiaceae</taxon>
        <taxon>Rhizoctonia</taxon>
    </lineage>
</organism>
<dbReference type="InterPro" id="IPR003959">
    <property type="entry name" value="ATPase_AAA_core"/>
</dbReference>
<evidence type="ECO:0000313" key="8">
    <source>
        <dbReference type="Proteomes" id="UP000663827"/>
    </source>
</evidence>
<feature type="region of interest" description="Disordered" evidence="5">
    <location>
        <begin position="119"/>
        <end position="161"/>
    </location>
</feature>
<comment type="subcellular location">
    <subcellularLocation>
        <location evidence="1">Mitochondrion outer membrane</location>
        <topology evidence="1">Single-pass membrane protein</topology>
    </subcellularLocation>
</comment>
<dbReference type="SMART" id="SM00382">
    <property type="entry name" value="AAA"/>
    <property type="match status" value="1"/>
</dbReference>
<gene>
    <name evidence="7" type="ORF">RDB_LOCUS144544</name>
</gene>
<evidence type="ECO:0000313" key="7">
    <source>
        <dbReference type="EMBL" id="CAE7206535.1"/>
    </source>
</evidence>
<dbReference type="InterPro" id="IPR051701">
    <property type="entry name" value="Mito_OM_Translocase_MSP1"/>
</dbReference>
<evidence type="ECO:0000256" key="1">
    <source>
        <dbReference type="ARBA" id="ARBA00004572"/>
    </source>
</evidence>
<dbReference type="GO" id="GO:0005741">
    <property type="term" value="C:mitochondrial outer membrane"/>
    <property type="evidence" value="ECO:0007669"/>
    <property type="project" value="UniProtKB-SubCell"/>
</dbReference>
<evidence type="ECO:0000256" key="2">
    <source>
        <dbReference type="ARBA" id="ARBA00022741"/>
    </source>
</evidence>
<dbReference type="AlphaFoldDB" id="A0A8H3E8B1"/>
<dbReference type="Gene3D" id="1.10.8.60">
    <property type="match status" value="1"/>
</dbReference>
<feature type="compositionally biased region" description="Basic and acidic residues" evidence="5">
    <location>
        <begin position="648"/>
        <end position="662"/>
    </location>
</feature>
<evidence type="ECO:0000256" key="5">
    <source>
        <dbReference type="SAM" id="MobiDB-lite"/>
    </source>
</evidence>
<feature type="region of interest" description="Disordered" evidence="5">
    <location>
        <begin position="605"/>
        <end position="663"/>
    </location>
</feature>
<evidence type="ECO:0000259" key="6">
    <source>
        <dbReference type="SMART" id="SM00382"/>
    </source>
</evidence>
<dbReference type="Pfam" id="PF17862">
    <property type="entry name" value="AAA_lid_3"/>
    <property type="match status" value="1"/>
</dbReference>
<comment type="caution">
    <text evidence="7">The sequence shown here is derived from an EMBL/GenBank/DDBJ whole genome shotgun (WGS) entry which is preliminary data.</text>
</comment>
<reference evidence="7" key="1">
    <citation type="submission" date="2021-01" db="EMBL/GenBank/DDBJ databases">
        <authorList>
            <person name="Kaushik A."/>
        </authorList>
    </citation>
    <scope>NUCLEOTIDE SEQUENCE</scope>
    <source>
        <strain evidence="7">AG5</strain>
    </source>
</reference>
<keyword evidence="4" id="KW-0067">ATP-binding</keyword>
<dbReference type="GO" id="GO:0016887">
    <property type="term" value="F:ATP hydrolysis activity"/>
    <property type="evidence" value="ECO:0007669"/>
    <property type="project" value="InterPro"/>
</dbReference>